<protein>
    <recommendedName>
        <fullName evidence="5">5'-deoxynucleotidase</fullName>
        <ecNumber evidence="5">3.1.3.89</ecNumber>
    </recommendedName>
</protein>
<dbReference type="InterPro" id="IPR039356">
    <property type="entry name" value="YfbR/HDDC2"/>
</dbReference>
<evidence type="ECO:0000259" key="8">
    <source>
        <dbReference type="SMART" id="SM00471"/>
    </source>
</evidence>
<evidence type="ECO:0000256" key="7">
    <source>
        <dbReference type="ARBA" id="ARBA00022801"/>
    </source>
</evidence>
<dbReference type="EC" id="3.1.3.89" evidence="5"/>
<dbReference type="SMART" id="SM00471">
    <property type="entry name" value="HDc"/>
    <property type="match status" value="1"/>
</dbReference>
<gene>
    <name evidence="9" type="ORF">ENJ40_03095</name>
</gene>
<accession>A0A7C3CKX3</accession>
<dbReference type="GO" id="GO:0002953">
    <property type="term" value="F:5'-deoxynucleotidase activity"/>
    <property type="evidence" value="ECO:0007669"/>
    <property type="project" value="UniProtKB-EC"/>
</dbReference>
<organism evidence="9">
    <name type="scientific">Thermosulfurimonas dismutans</name>
    <dbReference type="NCBI Taxonomy" id="999894"/>
    <lineage>
        <taxon>Bacteria</taxon>
        <taxon>Pseudomonadati</taxon>
        <taxon>Thermodesulfobacteriota</taxon>
        <taxon>Thermodesulfobacteria</taxon>
        <taxon>Thermodesulfobacteriales</taxon>
        <taxon>Thermodesulfobacteriaceae</taxon>
        <taxon>Thermosulfurimonas</taxon>
    </lineage>
</organism>
<comment type="cofactor">
    <cofactor evidence="2">
        <name>Mn(2+)</name>
        <dbReference type="ChEBI" id="CHEBI:29035"/>
    </cofactor>
</comment>
<dbReference type="PANTHER" id="PTHR11845">
    <property type="entry name" value="5'-DEOXYNUCLEOTIDASE HDDC2"/>
    <property type="match status" value="1"/>
</dbReference>
<evidence type="ECO:0000256" key="2">
    <source>
        <dbReference type="ARBA" id="ARBA00001936"/>
    </source>
</evidence>
<dbReference type="AlphaFoldDB" id="A0A7C3CKX3"/>
<feature type="domain" description="HD/PDEase" evidence="8">
    <location>
        <begin position="30"/>
        <end position="142"/>
    </location>
</feature>
<sequence length="190" mass="21536">MNFHRVAKSLFEAAMLKRLKRTGYAYLGTGSESVAAHSFGVVYAAWLLASLTPEADTTRVIKMALLHDLAEARIGDLNSVNKLYDTVDEERAFSDALSGLPIEEEARELVREYLAQESLEARLVHDADQLDLIVMLKEQKDLGNPYAPRWLSYALRRIQTEIARSLAQAILETDWASWWLDHFVARDEKA</sequence>
<reference evidence="9" key="1">
    <citation type="journal article" date="2020" name="mSystems">
        <title>Genome- and Community-Level Interaction Insights into Carbon Utilization and Element Cycling Functions of Hydrothermarchaeota in Hydrothermal Sediment.</title>
        <authorList>
            <person name="Zhou Z."/>
            <person name="Liu Y."/>
            <person name="Xu W."/>
            <person name="Pan J."/>
            <person name="Luo Z.H."/>
            <person name="Li M."/>
        </authorList>
    </citation>
    <scope>NUCLEOTIDE SEQUENCE [LARGE SCALE GENOMIC DNA]</scope>
    <source>
        <strain evidence="9">HyVt-483</strain>
    </source>
</reference>
<dbReference type="CDD" id="cd00077">
    <property type="entry name" value="HDc"/>
    <property type="match status" value="1"/>
</dbReference>
<name>A0A7C3CKX3_9BACT</name>
<dbReference type="SUPFAM" id="SSF109604">
    <property type="entry name" value="HD-domain/PDEase-like"/>
    <property type="match status" value="1"/>
</dbReference>
<evidence type="ECO:0000256" key="3">
    <source>
        <dbReference type="ARBA" id="ARBA00001941"/>
    </source>
</evidence>
<comment type="catalytic activity">
    <reaction evidence="1">
        <text>a 2'-deoxyribonucleoside 5'-phosphate + H2O = a 2'-deoxyribonucleoside + phosphate</text>
        <dbReference type="Rhea" id="RHEA:36167"/>
        <dbReference type="ChEBI" id="CHEBI:15377"/>
        <dbReference type="ChEBI" id="CHEBI:18274"/>
        <dbReference type="ChEBI" id="CHEBI:43474"/>
        <dbReference type="ChEBI" id="CHEBI:65317"/>
        <dbReference type="EC" id="3.1.3.89"/>
    </reaction>
</comment>
<dbReference type="GO" id="GO:0046872">
    <property type="term" value="F:metal ion binding"/>
    <property type="evidence" value="ECO:0007669"/>
    <property type="project" value="UniProtKB-KW"/>
</dbReference>
<evidence type="ECO:0000256" key="5">
    <source>
        <dbReference type="ARBA" id="ARBA00012964"/>
    </source>
</evidence>
<keyword evidence="7" id="KW-0378">Hydrolase</keyword>
<evidence type="ECO:0000313" key="9">
    <source>
        <dbReference type="EMBL" id="HFC97432.1"/>
    </source>
</evidence>
<comment type="caution">
    <text evidence="9">The sequence shown here is derived from an EMBL/GenBank/DDBJ whole genome shotgun (WGS) entry which is preliminary data.</text>
</comment>
<comment type="cofactor">
    <cofactor evidence="3">
        <name>Co(2+)</name>
        <dbReference type="ChEBI" id="CHEBI:48828"/>
    </cofactor>
</comment>
<comment type="subunit">
    <text evidence="4">Homodimer.</text>
</comment>
<dbReference type="Gene3D" id="1.10.3210.10">
    <property type="entry name" value="Hypothetical protein af1432"/>
    <property type="match status" value="1"/>
</dbReference>
<dbReference type="PANTHER" id="PTHR11845:SF13">
    <property type="entry name" value="5'-DEOXYNUCLEOTIDASE HDDC2"/>
    <property type="match status" value="1"/>
</dbReference>
<evidence type="ECO:0000256" key="4">
    <source>
        <dbReference type="ARBA" id="ARBA00011738"/>
    </source>
</evidence>
<evidence type="ECO:0000256" key="1">
    <source>
        <dbReference type="ARBA" id="ARBA00001638"/>
    </source>
</evidence>
<evidence type="ECO:0000256" key="6">
    <source>
        <dbReference type="ARBA" id="ARBA00022723"/>
    </source>
</evidence>
<dbReference type="Proteomes" id="UP000886043">
    <property type="component" value="Unassembled WGS sequence"/>
</dbReference>
<keyword evidence="6" id="KW-0479">Metal-binding</keyword>
<dbReference type="EMBL" id="DRMH01000034">
    <property type="protein sequence ID" value="HFC97432.1"/>
    <property type="molecule type" value="Genomic_DNA"/>
</dbReference>
<proteinExistence type="predicted"/>
<dbReference type="GO" id="GO:0005737">
    <property type="term" value="C:cytoplasm"/>
    <property type="evidence" value="ECO:0007669"/>
    <property type="project" value="TreeGrafter"/>
</dbReference>
<dbReference type="InterPro" id="IPR003607">
    <property type="entry name" value="HD/PDEase_dom"/>
</dbReference>
<dbReference type="InterPro" id="IPR006674">
    <property type="entry name" value="HD_domain"/>
</dbReference>
<dbReference type="Pfam" id="PF13023">
    <property type="entry name" value="HD_3"/>
    <property type="match status" value="1"/>
</dbReference>